<gene>
    <name evidence="1" type="ORF">M5X19_07785</name>
</gene>
<dbReference type="RefSeq" id="WP_268614328.1">
    <property type="nucleotide sequence ID" value="NZ_JAMDMX010000020.1"/>
</dbReference>
<dbReference type="Proteomes" id="UP001527099">
    <property type="component" value="Unassembled WGS sequence"/>
</dbReference>
<name>A0ABT4G9D6_9BACL</name>
<comment type="caution">
    <text evidence="1">The sequence shown here is derived from an EMBL/GenBank/DDBJ whole genome shotgun (WGS) entry which is preliminary data.</text>
</comment>
<accession>A0ABT4G9D6</accession>
<evidence type="ECO:0000313" key="2">
    <source>
        <dbReference type="Proteomes" id="UP001527099"/>
    </source>
</evidence>
<evidence type="ECO:0000313" key="1">
    <source>
        <dbReference type="EMBL" id="MCY9692797.1"/>
    </source>
</evidence>
<proteinExistence type="predicted"/>
<keyword evidence="2" id="KW-1185">Reference proteome</keyword>
<protein>
    <submittedName>
        <fullName evidence="1">Uncharacterized protein</fullName>
    </submittedName>
</protein>
<dbReference type="EMBL" id="JAMDMX010000020">
    <property type="protein sequence ID" value="MCY9692797.1"/>
    <property type="molecule type" value="Genomic_DNA"/>
</dbReference>
<sequence>MIISLLLQGGIFVISSPIEFYLEVNRGLGFTEVPEALHWDYGPDLPSKTLMLDVRGDKLHSYIKNMITASAILLYPKLSEGMFELTEW</sequence>
<organism evidence="1 2">
    <name type="scientific">Paenibacillus alginolyticus</name>
    <dbReference type="NCBI Taxonomy" id="59839"/>
    <lineage>
        <taxon>Bacteria</taxon>
        <taxon>Bacillati</taxon>
        <taxon>Bacillota</taxon>
        <taxon>Bacilli</taxon>
        <taxon>Bacillales</taxon>
        <taxon>Paenibacillaceae</taxon>
        <taxon>Paenibacillus</taxon>
    </lineage>
</organism>
<reference evidence="1 2" key="1">
    <citation type="submission" date="2022-05" db="EMBL/GenBank/DDBJ databases">
        <title>Genome Sequencing of Bee-Associated Microbes.</title>
        <authorList>
            <person name="Dunlap C."/>
        </authorList>
    </citation>
    <scope>NUCLEOTIDE SEQUENCE [LARGE SCALE GENOMIC DNA]</scope>
    <source>
        <strain evidence="1 2">NRRL B-14421</strain>
    </source>
</reference>